<dbReference type="GO" id="GO:0005829">
    <property type="term" value="C:cytosol"/>
    <property type="evidence" value="ECO:0007669"/>
    <property type="project" value="TreeGrafter"/>
</dbReference>
<dbReference type="PROSITE" id="PS50053">
    <property type="entry name" value="UBIQUITIN_2"/>
    <property type="match status" value="1"/>
</dbReference>
<dbReference type="GO" id="GO:0070628">
    <property type="term" value="F:proteasome binding"/>
    <property type="evidence" value="ECO:0007669"/>
    <property type="project" value="TreeGrafter"/>
</dbReference>
<dbReference type="Gene3D" id="3.10.20.90">
    <property type="entry name" value="Phosphatidylinositol 3-kinase Catalytic Subunit, Chain A, domain 1"/>
    <property type="match status" value="1"/>
</dbReference>
<dbReference type="Gene3D" id="1.10.8.10">
    <property type="entry name" value="DNA helicase RuvA subunit, C-terminal domain"/>
    <property type="match status" value="1"/>
</dbReference>
<dbReference type="InterPro" id="IPR029071">
    <property type="entry name" value="Ubiquitin-like_domsf"/>
</dbReference>
<dbReference type="Pfam" id="PF00627">
    <property type="entry name" value="UBA"/>
    <property type="match status" value="1"/>
</dbReference>
<dbReference type="InterPro" id="IPR015940">
    <property type="entry name" value="UBA"/>
</dbReference>
<feature type="compositionally biased region" description="Low complexity" evidence="1">
    <location>
        <begin position="122"/>
        <end position="133"/>
    </location>
</feature>
<gene>
    <name evidence="4" type="ORF">ANCDUO_01838</name>
</gene>
<evidence type="ECO:0000256" key="1">
    <source>
        <dbReference type="SAM" id="MobiDB-lite"/>
    </source>
</evidence>
<organism evidence="4 5">
    <name type="scientific">Ancylostoma duodenale</name>
    <dbReference type="NCBI Taxonomy" id="51022"/>
    <lineage>
        <taxon>Eukaryota</taxon>
        <taxon>Metazoa</taxon>
        <taxon>Ecdysozoa</taxon>
        <taxon>Nematoda</taxon>
        <taxon>Chromadorea</taxon>
        <taxon>Rhabditida</taxon>
        <taxon>Rhabditina</taxon>
        <taxon>Rhabditomorpha</taxon>
        <taxon>Strongyloidea</taxon>
        <taxon>Ancylostomatidae</taxon>
        <taxon>Ancylostomatinae</taxon>
        <taxon>Ancylostoma</taxon>
    </lineage>
</organism>
<dbReference type="GO" id="GO:0031593">
    <property type="term" value="F:polyubiquitin modification-dependent protein binding"/>
    <property type="evidence" value="ECO:0007669"/>
    <property type="project" value="TreeGrafter"/>
</dbReference>
<accession>A0A0C2DXY0</accession>
<dbReference type="PANTHER" id="PTHR10621">
    <property type="entry name" value="UV EXCISION REPAIR PROTEIN RAD23"/>
    <property type="match status" value="1"/>
</dbReference>
<dbReference type="EMBL" id="KN726556">
    <property type="protein sequence ID" value="KIH67827.1"/>
    <property type="molecule type" value="Genomic_DNA"/>
</dbReference>
<dbReference type="GO" id="GO:0043161">
    <property type="term" value="P:proteasome-mediated ubiquitin-dependent protein catabolic process"/>
    <property type="evidence" value="ECO:0007669"/>
    <property type="project" value="TreeGrafter"/>
</dbReference>
<feature type="domain" description="Ubiquitin-like" evidence="3">
    <location>
        <begin position="2"/>
        <end position="79"/>
    </location>
</feature>
<dbReference type="OrthoDB" id="419317at2759"/>
<feature type="region of interest" description="Disordered" evidence="1">
    <location>
        <begin position="90"/>
        <end position="155"/>
    </location>
</feature>
<dbReference type="Pfam" id="PF00240">
    <property type="entry name" value="ubiquitin"/>
    <property type="match status" value="1"/>
</dbReference>
<reference evidence="4 5" key="1">
    <citation type="submission" date="2013-12" db="EMBL/GenBank/DDBJ databases">
        <title>Draft genome of the parsitic nematode Ancylostoma duodenale.</title>
        <authorList>
            <person name="Mitreva M."/>
        </authorList>
    </citation>
    <scope>NUCLEOTIDE SEQUENCE [LARGE SCALE GENOMIC DNA]</scope>
    <source>
        <strain evidence="4 5">Zhejiang</strain>
    </source>
</reference>
<dbReference type="SUPFAM" id="SSF54236">
    <property type="entry name" value="Ubiquitin-like"/>
    <property type="match status" value="1"/>
</dbReference>
<dbReference type="PANTHER" id="PTHR10621:SF0">
    <property type="entry name" value="UV EXCISION REPAIR PROTEIN RAD23"/>
    <property type="match status" value="1"/>
</dbReference>
<evidence type="ECO:0000313" key="4">
    <source>
        <dbReference type="EMBL" id="KIH67827.1"/>
    </source>
</evidence>
<sequence length="217" mass="22793">MPTITFRTITQLSFTMDLDPTLTVADVKKKIAEERGDDYAVELQKLIYNGKILDDATTIEQVDIDPNKFVVVMLSRRKVAEPAPAPAAVAAPAAAPPPAPTPSSDVTASASEKQPENTPGSAVPAPAVVAAPAGESTPQPAPTQAAPTQPSFTADQESAIDAIQAMGYPRDQVIAALRAAFWNPDRAVEYLLNGIPDEEQIPIEVGGEEEGSEGGCF</sequence>
<evidence type="ECO:0000259" key="3">
    <source>
        <dbReference type="PROSITE" id="PS50053"/>
    </source>
</evidence>
<dbReference type="CDD" id="cd01805">
    <property type="entry name" value="Ubl_Rad23"/>
    <property type="match status" value="1"/>
</dbReference>
<protein>
    <submittedName>
        <fullName evidence="4">Ubiquitin family protein</fullName>
    </submittedName>
</protein>
<dbReference type="InterPro" id="IPR009060">
    <property type="entry name" value="UBA-like_sf"/>
</dbReference>
<feature type="domain" description="UBA" evidence="2">
    <location>
        <begin position="153"/>
        <end position="194"/>
    </location>
</feature>
<dbReference type="Proteomes" id="UP000054047">
    <property type="component" value="Unassembled WGS sequence"/>
</dbReference>
<dbReference type="PROSITE" id="PS50030">
    <property type="entry name" value="UBA"/>
    <property type="match status" value="1"/>
</dbReference>
<feature type="compositionally biased region" description="Low complexity" evidence="1">
    <location>
        <begin position="102"/>
        <end position="111"/>
    </location>
</feature>
<proteinExistence type="predicted"/>
<dbReference type="SMART" id="SM00165">
    <property type="entry name" value="UBA"/>
    <property type="match status" value="1"/>
</dbReference>
<evidence type="ECO:0000259" key="2">
    <source>
        <dbReference type="PROSITE" id="PS50030"/>
    </source>
</evidence>
<dbReference type="AlphaFoldDB" id="A0A0C2DXY0"/>
<dbReference type="SUPFAM" id="SSF46934">
    <property type="entry name" value="UBA-like"/>
    <property type="match status" value="1"/>
</dbReference>
<dbReference type="FunFam" id="3.10.20.90:FF:000254">
    <property type="entry name" value="UV excision repair protein Rad23"/>
    <property type="match status" value="1"/>
</dbReference>
<dbReference type="FunFam" id="1.10.8.10:FF:000003">
    <property type="entry name" value="UV excision repair protein RAD23 homolog"/>
    <property type="match status" value="1"/>
</dbReference>
<name>A0A0C2DXY0_9BILA</name>
<dbReference type="CDD" id="cd14280">
    <property type="entry name" value="UBA1_Rad23_like"/>
    <property type="match status" value="1"/>
</dbReference>
<dbReference type="GO" id="GO:0005654">
    <property type="term" value="C:nucleoplasm"/>
    <property type="evidence" value="ECO:0007669"/>
    <property type="project" value="TreeGrafter"/>
</dbReference>
<keyword evidence="5" id="KW-1185">Reference proteome</keyword>
<dbReference type="GO" id="GO:0043130">
    <property type="term" value="F:ubiquitin binding"/>
    <property type="evidence" value="ECO:0007669"/>
    <property type="project" value="TreeGrafter"/>
</dbReference>
<dbReference type="InterPro" id="IPR000626">
    <property type="entry name" value="Ubiquitin-like_dom"/>
</dbReference>
<dbReference type="SMART" id="SM00213">
    <property type="entry name" value="UBQ"/>
    <property type="match status" value="1"/>
</dbReference>
<evidence type="ECO:0000313" key="5">
    <source>
        <dbReference type="Proteomes" id="UP000054047"/>
    </source>
</evidence>